<evidence type="ECO:0000313" key="2">
    <source>
        <dbReference type="EMBL" id="CAB4915137.1"/>
    </source>
</evidence>
<proteinExistence type="predicted"/>
<sequence>MKRRPAPVTLKPASSNRRWSCQPRIFGPRIATLGWSSAALSNASRHEAFGALSSCKSQTQVTSSPCSEDAATCMSPTWASPDCTADPNPASRSTTITRSEPRDRRSRFGLSSPEPVSTPTTASACRVWLDKVVSTAGSHVAPSWETKTVVTW</sequence>
<evidence type="ECO:0000256" key="1">
    <source>
        <dbReference type="SAM" id="MobiDB-lite"/>
    </source>
</evidence>
<protein>
    <submittedName>
        <fullName evidence="2">Unannotated protein</fullName>
    </submittedName>
</protein>
<feature type="region of interest" description="Disordered" evidence="1">
    <location>
        <begin position="77"/>
        <end position="120"/>
    </location>
</feature>
<dbReference type="EMBL" id="CAFBPZ010000191">
    <property type="protein sequence ID" value="CAB5043310.1"/>
    <property type="molecule type" value="Genomic_DNA"/>
</dbReference>
<evidence type="ECO:0000313" key="3">
    <source>
        <dbReference type="EMBL" id="CAB5043310.1"/>
    </source>
</evidence>
<name>A0A6J7H2G3_9ZZZZ</name>
<gene>
    <name evidence="2" type="ORF">UFOPK3495_01823</name>
    <name evidence="3" type="ORF">UFOPK4237_01750</name>
</gene>
<dbReference type="AlphaFoldDB" id="A0A6J7H2G3"/>
<organism evidence="2">
    <name type="scientific">freshwater metagenome</name>
    <dbReference type="NCBI Taxonomy" id="449393"/>
    <lineage>
        <taxon>unclassified sequences</taxon>
        <taxon>metagenomes</taxon>
        <taxon>ecological metagenomes</taxon>
    </lineage>
</organism>
<reference evidence="2" key="1">
    <citation type="submission" date="2020-05" db="EMBL/GenBank/DDBJ databases">
        <authorList>
            <person name="Chiriac C."/>
            <person name="Salcher M."/>
            <person name="Ghai R."/>
            <person name="Kavagutti S V."/>
        </authorList>
    </citation>
    <scope>NUCLEOTIDE SEQUENCE</scope>
</reference>
<dbReference type="EMBL" id="CAFBMC010000180">
    <property type="protein sequence ID" value="CAB4915137.1"/>
    <property type="molecule type" value="Genomic_DNA"/>
</dbReference>
<accession>A0A6J7H2G3</accession>